<dbReference type="CDD" id="cd04301">
    <property type="entry name" value="NAT_SF"/>
    <property type="match status" value="1"/>
</dbReference>
<dbReference type="Proteomes" id="UP001341297">
    <property type="component" value="Unassembled WGS sequence"/>
</dbReference>
<accession>A0ABU6H7V4</accession>
<proteinExistence type="predicted"/>
<dbReference type="InterPro" id="IPR022525">
    <property type="entry name" value="GNAT_AblB"/>
</dbReference>
<dbReference type="Gene3D" id="3.40.630.30">
    <property type="match status" value="1"/>
</dbReference>
<sequence length="297" mass="33804">MIKKWENETCRLELDLDLFNKRIRIINYEGDVCSFFLDMMEAATEHDIEKIIIFAKKNDTAGLLEHLFEPEGQIDGYYNGHDAAVLVQYLNQNRRNTDDWLAQDDMLRELFLSPAPQEKKLAPFFIRPAESGDAPLLAKLYQDVFPVYPAPVTDPAYVKKTMAEGAVYYLAFDQTKLVAAACADVNQTLKNAEMTDCAVLPSHRGFSLTKRLITALEAELKQAGVFYVFSIARAASLGMNATLYHLSYRYRGRLANNCFIYKSLENMNIWCKNLSRPPEMTSQGGKLSRFGRDCFSK</sequence>
<dbReference type="RefSeq" id="WP_082142418.1">
    <property type="nucleotide sequence ID" value="NZ_CP023481.1"/>
</dbReference>
<dbReference type="NCBIfam" id="TIGR03827">
    <property type="entry name" value="GNAT_ablB"/>
    <property type="match status" value="1"/>
</dbReference>
<dbReference type="Pfam" id="PF00583">
    <property type="entry name" value="Acetyltransf_1"/>
    <property type="match status" value="1"/>
</dbReference>
<dbReference type="PROSITE" id="PS51186">
    <property type="entry name" value="GNAT"/>
    <property type="match status" value="1"/>
</dbReference>
<keyword evidence="3" id="KW-1185">Reference proteome</keyword>
<dbReference type="EMBL" id="JARRTL010000019">
    <property type="protein sequence ID" value="MEC0486664.1"/>
    <property type="molecule type" value="Genomic_DNA"/>
</dbReference>
<protein>
    <submittedName>
        <fullName evidence="2">Beta-lysine N-acetyltransferase</fullName>
    </submittedName>
</protein>
<gene>
    <name evidence="2" type="primary">ablB</name>
    <name evidence="2" type="ORF">P8828_17940</name>
</gene>
<evidence type="ECO:0000313" key="3">
    <source>
        <dbReference type="Proteomes" id="UP001341297"/>
    </source>
</evidence>
<comment type="caution">
    <text evidence="2">The sequence shown here is derived from an EMBL/GenBank/DDBJ whole genome shotgun (WGS) entry which is preliminary data.</text>
</comment>
<evidence type="ECO:0000259" key="1">
    <source>
        <dbReference type="PROSITE" id="PS51186"/>
    </source>
</evidence>
<dbReference type="SUPFAM" id="SSF55729">
    <property type="entry name" value="Acyl-CoA N-acyltransferases (Nat)"/>
    <property type="match status" value="1"/>
</dbReference>
<reference evidence="2 3" key="1">
    <citation type="submission" date="2023-03" db="EMBL/GenBank/DDBJ databases">
        <title>Agriculturally important microbes genome sequencing.</title>
        <authorList>
            <person name="Dunlap C."/>
        </authorList>
    </citation>
    <scope>NUCLEOTIDE SEQUENCE [LARGE SCALE GENOMIC DNA]</scope>
    <source>
        <strain evidence="2 3">CBP-3203</strain>
    </source>
</reference>
<name>A0ABU6H7V4_9BACI</name>
<dbReference type="InterPro" id="IPR016181">
    <property type="entry name" value="Acyl_CoA_acyltransferase"/>
</dbReference>
<dbReference type="InterPro" id="IPR000182">
    <property type="entry name" value="GNAT_dom"/>
</dbReference>
<feature type="domain" description="N-acetyltransferase" evidence="1">
    <location>
        <begin position="124"/>
        <end position="265"/>
    </location>
</feature>
<organism evidence="2 3">
    <name type="scientific">Bacillus glycinifermentans</name>
    <dbReference type="NCBI Taxonomy" id="1664069"/>
    <lineage>
        <taxon>Bacteria</taxon>
        <taxon>Bacillati</taxon>
        <taxon>Bacillota</taxon>
        <taxon>Bacilli</taxon>
        <taxon>Bacillales</taxon>
        <taxon>Bacillaceae</taxon>
        <taxon>Bacillus</taxon>
    </lineage>
</organism>
<evidence type="ECO:0000313" key="2">
    <source>
        <dbReference type="EMBL" id="MEC0486664.1"/>
    </source>
</evidence>